<reference evidence="1 2" key="1">
    <citation type="journal article" date="2015" name="Sci. Rep.">
        <title>Genome of the facultative scuticociliatosis pathogen Pseudocohnilembus persalinus provides insight into its virulence through horizontal gene transfer.</title>
        <authorList>
            <person name="Xiong J."/>
            <person name="Wang G."/>
            <person name="Cheng J."/>
            <person name="Tian M."/>
            <person name="Pan X."/>
            <person name="Warren A."/>
            <person name="Jiang C."/>
            <person name="Yuan D."/>
            <person name="Miao W."/>
        </authorList>
    </citation>
    <scope>NUCLEOTIDE SEQUENCE [LARGE SCALE GENOMIC DNA]</scope>
    <source>
        <strain evidence="1">36N120E</strain>
    </source>
</reference>
<dbReference type="EMBL" id="LDAU01000109">
    <property type="protein sequence ID" value="KRX05266.1"/>
    <property type="molecule type" value="Genomic_DNA"/>
</dbReference>
<name>A0A0V0QSH8_PSEPJ</name>
<gene>
    <name evidence="1" type="ORF">PPERSA_00567</name>
</gene>
<dbReference type="InParanoid" id="A0A0V0QSH8"/>
<dbReference type="AlphaFoldDB" id="A0A0V0QSH8"/>
<organism evidence="1 2">
    <name type="scientific">Pseudocohnilembus persalinus</name>
    <name type="common">Ciliate</name>
    <dbReference type="NCBI Taxonomy" id="266149"/>
    <lineage>
        <taxon>Eukaryota</taxon>
        <taxon>Sar</taxon>
        <taxon>Alveolata</taxon>
        <taxon>Ciliophora</taxon>
        <taxon>Intramacronucleata</taxon>
        <taxon>Oligohymenophorea</taxon>
        <taxon>Scuticociliatia</taxon>
        <taxon>Philasterida</taxon>
        <taxon>Pseudocohnilembidae</taxon>
        <taxon>Pseudocohnilembus</taxon>
    </lineage>
</organism>
<comment type="caution">
    <text evidence="1">The sequence shown here is derived from an EMBL/GenBank/DDBJ whole genome shotgun (WGS) entry which is preliminary data.</text>
</comment>
<accession>A0A0V0QSH8</accession>
<dbReference type="PANTHER" id="PTHR15949">
    <property type="entry name" value="TESTIS-EXPRESSED PROTEIN 264"/>
    <property type="match status" value="1"/>
</dbReference>
<evidence type="ECO:0000313" key="1">
    <source>
        <dbReference type="EMBL" id="KRX05266.1"/>
    </source>
</evidence>
<keyword evidence="2" id="KW-1185">Reference proteome</keyword>
<dbReference type="PANTHER" id="PTHR15949:SF3">
    <property type="entry name" value="TESTIS-EXPRESSED PROTEIN 264"/>
    <property type="match status" value="1"/>
</dbReference>
<evidence type="ECO:0000313" key="2">
    <source>
        <dbReference type="Proteomes" id="UP000054937"/>
    </source>
</evidence>
<protein>
    <submittedName>
        <fullName evidence="1">Uncharacterized protein</fullName>
    </submittedName>
</protein>
<dbReference type="OMA" id="DIKCHIS"/>
<dbReference type="Proteomes" id="UP000054937">
    <property type="component" value="Unassembled WGS sequence"/>
</dbReference>
<proteinExistence type="predicted"/>
<sequence length="182" mass="21560">MGAFMSVKFSHYQFGPYQFLYKDVQCSMEQLGQHYRPLYVKMNKHFKFSKAGGIFHDNPHLLQNPKKCRTCIGIFVNQGENHKIKNFLNEFGDEFKQTQIHLRNTYKFSFPYRNIFSFLIGALKVYPKYLPFVQQKQIKDLGCPIEYYGKNIDFIFPYGEDEQKQTFLSKFPQPKFKGNIGC</sequence>